<dbReference type="EMBL" id="GACK01008960">
    <property type="protein sequence ID" value="JAA56074.1"/>
    <property type="molecule type" value="mRNA"/>
</dbReference>
<protein>
    <submittedName>
        <fullName evidence="2">Uncharacterized protein</fullName>
    </submittedName>
</protein>
<evidence type="ECO:0000256" key="1">
    <source>
        <dbReference type="SAM" id="Phobius"/>
    </source>
</evidence>
<reference evidence="2" key="2">
    <citation type="journal article" date="2015" name="J. Proteomics">
        <title>Sexual differences in the sialomes of the zebra tick, Rhipicephalus pulchellus.</title>
        <authorList>
            <person name="Tan A.W."/>
            <person name="Francischetti I.M."/>
            <person name="Slovak M."/>
            <person name="Kini R.M."/>
            <person name="Ribeiro J.M."/>
        </authorList>
    </citation>
    <scope>NUCLEOTIDE SEQUENCE</scope>
    <source>
        <tissue evidence="2">Salivary gland</tissue>
    </source>
</reference>
<dbReference type="AlphaFoldDB" id="L7LZ12"/>
<keyword evidence="1" id="KW-0812">Transmembrane</keyword>
<keyword evidence="1" id="KW-0472">Membrane</keyword>
<feature type="transmembrane region" description="Helical" evidence="1">
    <location>
        <begin position="12"/>
        <end position="30"/>
    </location>
</feature>
<accession>L7LZ12</accession>
<sequence length="75" mass="8734">MCVFHCRQLCLLLYMKCHVFFSFFLLQIYICRGLIFKSCVLLEVSCMCKCQSMCLYKAALNAEKNLCVKRDASCI</sequence>
<organism evidence="2">
    <name type="scientific">Rhipicephalus pulchellus</name>
    <name type="common">Yellow backed tick</name>
    <name type="synonym">Dermacentor pulchellus</name>
    <dbReference type="NCBI Taxonomy" id="72859"/>
    <lineage>
        <taxon>Eukaryota</taxon>
        <taxon>Metazoa</taxon>
        <taxon>Ecdysozoa</taxon>
        <taxon>Arthropoda</taxon>
        <taxon>Chelicerata</taxon>
        <taxon>Arachnida</taxon>
        <taxon>Acari</taxon>
        <taxon>Parasitiformes</taxon>
        <taxon>Ixodida</taxon>
        <taxon>Ixodoidea</taxon>
        <taxon>Ixodidae</taxon>
        <taxon>Rhipicephalinae</taxon>
        <taxon>Rhipicephalus</taxon>
        <taxon>Rhipicephalus</taxon>
    </lineage>
</organism>
<proteinExistence type="evidence at transcript level"/>
<name>L7LZ12_RHIPC</name>
<keyword evidence="1" id="KW-1133">Transmembrane helix</keyword>
<evidence type="ECO:0000313" key="2">
    <source>
        <dbReference type="EMBL" id="JAA56074.1"/>
    </source>
</evidence>
<reference evidence="2" key="1">
    <citation type="submission" date="2012-11" db="EMBL/GenBank/DDBJ databases">
        <authorList>
            <person name="Lucero-Rivera Y.E."/>
            <person name="Tovar-Ramirez D."/>
        </authorList>
    </citation>
    <scope>NUCLEOTIDE SEQUENCE</scope>
    <source>
        <tissue evidence="2">Salivary gland</tissue>
    </source>
</reference>